<evidence type="ECO:0000256" key="4">
    <source>
        <dbReference type="PIRSR" id="PIRSR617867-1"/>
    </source>
</evidence>
<keyword evidence="9" id="KW-1185">Reference proteome</keyword>
<dbReference type="SMART" id="SM00226">
    <property type="entry name" value="LMWPc"/>
    <property type="match status" value="1"/>
</dbReference>
<feature type="domain" description="Phosphotyrosine protein phosphatase I" evidence="5">
    <location>
        <begin position="2"/>
        <end position="153"/>
    </location>
</feature>
<feature type="active site" description="Proton donor" evidence="4">
    <location>
        <position position="127"/>
    </location>
</feature>
<accession>A0A0C3N9D9</accession>
<dbReference type="GO" id="GO:0004725">
    <property type="term" value="F:protein tyrosine phosphatase activity"/>
    <property type="evidence" value="ECO:0007669"/>
    <property type="project" value="InterPro"/>
</dbReference>
<dbReference type="Gene3D" id="3.40.50.2300">
    <property type="match status" value="1"/>
</dbReference>
<comment type="caution">
    <text evidence="7">The sequence shown here is derived from an EMBL/GenBank/DDBJ whole genome shotgun (WGS) entry which is preliminary data.</text>
</comment>
<evidence type="ECO:0000313" key="7">
    <source>
        <dbReference type="EMBL" id="KIO42642.1"/>
    </source>
</evidence>
<evidence type="ECO:0000259" key="5">
    <source>
        <dbReference type="SMART" id="SM00226"/>
    </source>
</evidence>
<dbReference type="PANTHER" id="PTHR47439:SF1">
    <property type="entry name" value="ACID PHOSPHATASE"/>
    <property type="match status" value="1"/>
</dbReference>
<dbReference type="PRINTS" id="PR00719">
    <property type="entry name" value="LMWPTPASE"/>
</dbReference>
<dbReference type="CDD" id="cd16343">
    <property type="entry name" value="LMWPTP"/>
    <property type="match status" value="1"/>
</dbReference>
<dbReference type="Proteomes" id="UP000031980">
    <property type="component" value="Unassembled WGS sequence"/>
</dbReference>
<dbReference type="RefSeq" id="WP_041504599.1">
    <property type="nucleotide sequence ID" value="NZ_JPIT01000039.1"/>
</dbReference>
<dbReference type="SUPFAM" id="SSF52788">
    <property type="entry name" value="Phosphotyrosine protein phosphatases I"/>
    <property type="match status" value="1"/>
</dbReference>
<gene>
    <name evidence="7" type="ORF">BA92_14870</name>
    <name evidence="6" type="ORF">IE90_14845</name>
</gene>
<name>A0A0C3N9D9_9PORP</name>
<evidence type="ECO:0000256" key="1">
    <source>
        <dbReference type="ARBA" id="ARBA00011063"/>
    </source>
</evidence>
<evidence type="ECO:0000313" key="8">
    <source>
        <dbReference type="Proteomes" id="UP000031937"/>
    </source>
</evidence>
<evidence type="ECO:0000313" key="9">
    <source>
        <dbReference type="Proteomes" id="UP000031980"/>
    </source>
</evidence>
<dbReference type="EMBL" id="JPIU01000051">
    <property type="protein sequence ID" value="KIO42642.1"/>
    <property type="molecule type" value="Genomic_DNA"/>
</dbReference>
<dbReference type="PANTHER" id="PTHR47439">
    <property type="entry name" value="LOW MOLECULAR WEIGHT PHOSPHOTYROSINE PROTEIN PHOSPHATASE-RELATED"/>
    <property type="match status" value="1"/>
</dbReference>
<dbReference type="Proteomes" id="UP000031937">
    <property type="component" value="Unassembled WGS sequence"/>
</dbReference>
<feature type="active site" evidence="4">
    <location>
        <position position="14"/>
    </location>
</feature>
<dbReference type="InterPro" id="IPR036196">
    <property type="entry name" value="Ptyr_pPase_sf"/>
</dbReference>
<evidence type="ECO:0000256" key="3">
    <source>
        <dbReference type="ARBA" id="ARBA00022912"/>
    </source>
</evidence>
<reference evidence="6 8" key="2">
    <citation type="submission" date="2014-07" db="EMBL/GenBank/DDBJ databases">
        <title>Porphyromonadaceae bacterium OUH 334697 = ATCC BAA-2682 = DSM 28341 draft genome.</title>
        <authorList>
            <person name="Sydenham T.V."/>
            <person name="Hasman H."/>
            <person name="Justesen U.S."/>
        </authorList>
    </citation>
    <scope>NUCLEOTIDE SEQUENCE [LARGE SCALE GENOMIC DNA]</scope>
    <source>
        <strain evidence="6 8">OUH 334697</strain>
    </source>
</reference>
<proteinExistence type="inferred from homology"/>
<dbReference type="AlphaFoldDB" id="A0A0C3N9D9"/>
<feature type="active site" description="Nucleophile" evidence="4">
    <location>
        <position position="8"/>
    </location>
</feature>
<organism evidence="7 9">
    <name type="scientific">Sanguibacteroides justesenii</name>
    <dbReference type="NCBI Taxonomy" id="1547597"/>
    <lineage>
        <taxon>Bacteria</taxon>
        <taxon>Pseudomonadati</taxon>
        <taxon>Bacteroidota</taxon>
        <taxon>Bacteroidia</taxon>
        <taxon>Bacteroidales</taxon>
        <taxon>Porphyromonadaceae</taxon>
        <taxon>Sanguibacteroides</taxon>
    </lineage>
</organism>
<reference evidence="7 9" key="1">
    <citation type="submission" date="2014-07" db="EMBL/GenBank/DDBJ databases">
        <title>Porphyromonadaceae bacterium OUH 308042 = ATCC BAA-2681 = DSM 28342 draft genome.</title>
        <authorList>
            <person name="Sydenham T.V."/>
            <person name="Hasman H."/>
            <person name="Justensen U.S."/>
        </authorList>
    </citation>
    <scope>NUCLEOTIDE SEQUENCE [LARGE SCALE GENOMIC DNA]</scope>
    <source>
        <strain evidence="7 9">OUH 308042</strain>
    </source>
</reference>
<keyword evidence="2" id="KW-0378">Hydrolase</keyword>
<comment type="similarity">
    <text evidence="1">Belongs to the low molecular weight phosphotyrosine protein phosphatase family.</text>
</comment>
<evidence type="ECO:0000256" key="2">
    <source>
        <dbReference type="ARBA" id="ARBA00022801"/>
    </source>
</evidence>
<dbReference type="InterPro" id="IPR023485">
    <property type="entry name" value="Ptyr_pPase"/>
</dbReference>
<dbReference type="InterPro" id="IPR017867">
    <property type="entry name" value="Tyr_phospatase_low_mol_wt"/>
</dbReference>
<protein>
    <submittedName>
        <fullName evidence="7">Phosphotyrosine protein phosphatase</fullName>
    </submittedName>
</protein>
<keyword evidence="3" id="KW-0904">Protein phosphatase</keyword>
<dbReference type="FunFam" id="3.40.50.2300:FF:000113">
    <property type="entry name" value="Low molecular weight protein-tyrosine-phosphatase"/>
    <property type="match status" value="1"/>
</dbReference>
<sequence length="155" mass="17809">MKKILFVCLGNICRSPSAEAVMKYYVKERGWEDRFFIDSAGLSGWHSGEPADERMRQHAENRGYELTSRSRKFYPPADFKEFDMIIGMDDQNIRDLRALADTEEELGKIHKMTDFCRHFSCRTAIPDPYYGGEAGFELVLDLLEDGVEGLLDALK</sequence>
<dbReference type="EMBL" id="JPIT01000039">
    <property type="protein sequence ID" value="KIO42556.1"/>
    <property type="molecule type" value="Genomic_DNA"/>
</dbReference>
<evidence type="ECO:0000313" key="6">
    <source>
        <dbReference type="EMBL" id="KIO42556.1"/>
    </source>
</evidence>
<dbReference type="Pfam" id="PF01451">
    <property type="entry name" value="LMWPc"/>
    <property type="match status" value="1"/>
</dbReference>
<dbReference type="InterPro" id="IPR052995">
    <property type="entry name" value="LMW-PTP"/>
</dbReference>